<dbReference type="Proteomes" id="UP000000740">
    <property type="component" value="Plasmid pHLAC01"/>
</dbReference>
<sequence length="31" mass="3487">MTKMPGPEIAVSWIEIATTVRTLDYLIIPNL</sequence>
<dbReference type="AlphaFoldDB" id="B9LWV2"/>
<dbReference type="HOGENOM" id="CLU_3394478_0_0_2"/>
<proteinExistence type="predicted"/>
<dbReference type="KEGG" id="hla:Hlac_3431"/>
<name>B9LWV2_HALLT</name>
<reference evidence="1 2" key="1">
    <citation type="journal article" date="2016" name="Stand. Genomic Sci.">
        <title>Complete genome sequence of the Antarctic Halorubrum lacusprofundi type strain ACAM 34.</title>
        <authorList>
            <person name="Anderson I.J."/>
            <person name="DasSarma P."/>
            <person name="Lucas S."/>
            <person name="Copeland A."/>
            <person name="Lapidus A."/>
            <person name="Del Rio T.G."/>
            <person name="Tice H."/>
            <person name="Dalin E."/>
            <person name="Bruce D.C."/>
            <person name="Goodwin L."/>
            <person name="Pitluck S."/>
            <person name="Sims D."/>
            <person name="Brettin T.S."/>
            <person name="Detter J.C."/>
            <person name="Han C.S."/>
            <person name="Larimer F."/>
            <person name="Hauser L."/>
            <person name="Land M."/>
            <person name="Ivanova N."/>
            <person name="Richardson P."/>
            <person name="Cavicchioli R."/>
            <person name="DasSarma S."/>
            <person name="Woese C.R."/>
            <person name="Kyrpides N.C."/>
        </authorList>
    </citation>
    <scope>NUCLEOTIDE SEQUENCE [LARGE SCALE GENOMIC DNA]</scope>
    <source>
        <strain evidence="2">ATCC 49239 / DSM 5036 / JCM 8891 / ACAM 34</strain>
    </source>
</reference>
<protein>
    <submittedName>
        <fullName evidence="1">Uncharacterized protein</fullName>
    </submittedName>
</protein>
<gene>
    <name evidence="1" type="ordered locus">Hlac_3431</name>
</gene>
<accession>B9LWV2</accession>
<keyword evidence="2" id="KW-1185">Reference proteome</keyword>
<keyword evidence="1" id="KW-0614">Plasmid</keyword>
<dbReference type="EMBL" id="CP001367">
    <property type="protein sequence ID" value="ACM58943.1"/>
    <property type="molecule type" value="Genomic_DNA"/>
</dbReference>
<geneLocation type="plasmid" evidence="1 2">
    <name>pHLAC01</name>
</geneLocation>
<evidence type="ECO:0000313" key="1">
    <source>
        <dbReference type="EMBL" id="ACM58943.1"/>
    </source>
</evidence>
<evidence type="ECO:0000313" key="2">
    <source>
        <dbReference type="Proteomes" id="UP000000740"/>
    </source>
</evidence>
<organism evidence="1 2">
    <name type="scientific">Halorubrum lacusprofundi (strain ATCC 49239 / DSM 5036 / JCM 8891 / ACAM 34)</name>
    <dbReference type="NCBI Taxonomy" id="416348"/>
    <lineage>
        <taxon>Archaea</taxon>
        <taxon>Methanobacteriati</taxon>
        <taxon>Methanobacteriota</taxon>
        <taxon>Stenosarchaea group</taxon>
        <taxon>Halobacteria</taxon>
        <taxon>Halobacteriales</taxon>
        <taxon>Haloferacaceae</taxon>
        <taxon>Halorubrum</taxon>
    </lineage>
</organism>